<dbReference type="Gene3D" id="3.30.310.10">
    <property type="entry name" value="TATA-Binding Protein"/>
    <property type="match status" value="1"/>
</dbReference>
<evidence type="ECO:0000256" key="3">
    <source>
        <dbReference type="ARBA" id="ARBA00023163"/>
    </source>
</evidence>
<dbReference type="GO" id="GO:0003677">
    <property type="term" value="F:DNA binding"/>
    <property type="evidence" value="ECO:0007669"/>
    <property type="project" value="UniProtKB-KW"/>
</dbReference>
<dbReference type="InterPro" id="IPR012295">
    <property type="entry name" value="TBP_dom_sf"/>
</dbReference>
<comment type="similarity">
    <text evidence="1">Belongs to the TBP family.</text>
</comment>
<gene>
    <name evidence="4" type="ORF">LCMiAC01_00260</name>
</gene>
<evidence type="ECO:0000313" key="4">
    <source>
        <dbReference type="EMBL" id="QBK88362.1"/>
    </source>
</evidence>
<accession>A0A481YYN3</accession>
<organism evidence="4">
    <name type="scientific">Mimivirus LCMiAC01</name>
    <dbReference type="NCBI Taxonomy" id="2506608"/>
    <lineage>
        <taxon>Viruses</taxon>
        <taxon>Varidnaviria</taxon>
        <taxon>Bamfordvirae</taxon>
        <taxon>Nucleocytoviricota</taxon>
        <taxon>Megaviricetes</taxon>
        <taxon>Imitervirales</taxon>
        <taxon>Mimiviridae</taxon>
        <taxon>Klosneuvirinae</taxon>
    </lineage>
</organism>
<dbReference type="InterPro" id="IPR000814">
    <property type="entry name" value="TBP"/>
</dbReference>
<evidence type="ECO:0000256" key="2">
    <source>
        <dbReference type="ARBA" id="ARBA00023125"/>
    </source>
</evidence>
<keyword evidence="3" id="KW-0804">Transcription</keyword>
<protein>
    <submittedName>
        <fullName evidence="4">Transcription factor TFIID</fullName>
    </submittedName>
</protein>
<dbReference type="GO" id="GO:0006352">
    <property type="term" value="P:DNA-templated transcription initiation"/>
    <property type="evidence" value="ECO:0007669"/>
    <property type="project" value="InterPro"/>
</dbReference>
<dbReference type="Pfam" id="PF00352">
    <property type="entry name" value="TBP"/>
    <property type="match status" value="1"/>
</dbReference>
<dbReference type="EMBL" id="MK500388">
    <property type="protein sequence ID" value="QBK88362.1"/>
    <property type="molecule type" value="Genomic_DNA"/>
</dbReference>
<dbReference type="SUPFAM" id="SSF55945">
    <property type="entry name" value="TATA-box binding protein-like"/>
    <property type="match status" value="1"/>
</dbReference>
<name>A0A481YYN3_9VIRU</name>
<keyword evidence="2" id="KW-0238">DNA-binding</keyword>
<sequence length="301" mass="35349">MLSSHRTNSKVLDQHISSLKKLNDLPKEINVSTITITCKINTEFNIINIGKYIKLSEGSIYSVKYKYCDNENCIRSLIKKKPKKSKKKKKKKRLFYNQAKIEIYKKNSNKFVNVKLFKNGYIHMTGCRNYNDFDRTLRILCRELNRTMAIIVHTKTKKQIIKNIVLKEFVKNKENIDINKVERFNINMINTNFKIGYKIDRTILYELLKSMNIECMYEPNVHACVNIKHNYKNEATISIFVFESGSIIITAAKKKEHIDSAYKFIMDILNKNKQKIHKYDVQSFLKGIDISKLKGIDISKL</sequence>
<reference evidence="4" key="1">
    <citation type="journal article" date="2019" name="MBio">
        <title>Virus Genomes from Deep Sea Sediments Expand the Ocean Megavirome and Support Independent Origins of Viral Gigantism.</title>
        <authorList>
            <person name="Backstrom D."/>
            <person name="Yutin N."/>
            <person name="Jorgensen S.L."/>
            <person name="Dharamshi J."/>
            <person name="Homa F."/>
            <person name="Zaremba-Niedwiedzka K."/>
            <person name="Spang A."/>
            <person name="Wolf Y.I."/>
            <person name="Koonin E.V."/>
            <person name="Ettema T.J."/>
        </authorList>
    </citation>
    <scope>NUCLEOTIDE SEQUENCE</scope>
</reference>
<evidence type="ECO:0000256" key="1">
    <source>
        <dbReference type="ARBA" id="ARBA00005560"/>
    </source>
</evidence>
<proteinExistence type="inferred from homology"/>